<name>A0A2H3J7E2_WOLCO</name>
<gene>
    <name evidence="1" type="ORF">WOLCODRAFT_155301</name>
</gene>
<sequence>MGRLGRWQAPAHSTRHGFCRRMKSIGARAVSALKATRDGLAYATDAWSATGEDDHPGKRPTRVGKAIASVDAVRANGEHRRVTM</sequence>
<keyword evidence="2" id="KW-1185">Reference proteome</keyword>
<organism evidence="1 2">
    <name type="scientific">Wolfiporia cocos (strain MD-104)</name>
    <name type="common">Brown rot fungus</name>
    <dbReference type="NCBI Taxonomy" id="742152"/>
    <lineage>
        <taxon>Eukaryota</taxon>
        <taxon>Fungi</taxon>
        <taxon>Dikarya</taxon>
        <taxon>Basidiomycota</taxon>
        <taxon>Agaricomycotina</taxon>
        <taxon>Agaricomycetes</taxon>
        <taxon>Polyporales</taxon>
        <taxon>Phaeolaceae</taxon>
        <taxon>Wolfiporia</taxon>
    </lineage>
</organism>
<evidence type="ECO:0000313" key="2">
    <source>
        <dbReference type="Proteomes" id="UP000218811"/>
    </source>
</evidence>
<evidence type="ECO:0000313" key="1">
    <source>
        <dbReference type="EMBL" id="PCH34649.1"/>
    </source>
</evidence>
<dbReference type="AlphaFoldDB" id="A0A2H3J7E2"/>
<proteinExistence type="predicted"/>
<accession>A0A2H3J7E2</accession>
<protein>
    <submittedName>
        <fullName evidence="1">Uncharacterized protein</fullName>
    </submittedName>
</protein>
<reference evidence="1 2" key="1">
    <citation type="journal article" date="2012" name="Science">
        <title>The Paleozoic origin of enzymatic lignin decomposition reconstructed from 31 fungal genomes.</title>
        <authorList>
            <person name="Floudas D."/>
            <person name="Binder M."/>
            <person name="Riley R."/>
            <person name="Barry K."/>
            <person name="Blanchette R.A."/>
            <person name="Henrissat B."/>
            <person name="Martinez A.T."/>
            <person name="Otillar R."/>
            <person name="Spatafora J.W."/>
            <person name="Yadav J.S."/>
            <person name="Aerts A."/>
            <person name="Benoit I."/>
            <person name="Boyd A."/>
            <person name="Carlson A."/>
            <person name="Copeland A."/>
            <person name="Coutinho P.M."/>
            <person name="de Vries R.P."/>
            <person name="Ferreira P."/>
            <person name="Findley K."/>
            <person name="Foster B."/>
            <person name="Gaskell J."/>
            <person name="Glotzer D."/>
            <person name="Gorecki P."/>
            <person name="Heitman J."/>
            <person name="Hesse C."/>
            <person name="Hori C."/>
            <person name="Igarashi K."/>
            <person name="Jurgens J.A."/>
            <person name="Kallen N."/>
            <person name="Kersten P."/>
            <person name="Kohler A."/>
            <person name="Kuees U."/>
            <person name="Kumar T.K.A."/>
            <person name="Kuo A."/>
            <person name="LaButti K."/>
            <person name="Larrondo L.F."/>
            <person name="Lindquist E."/>
            <person name="Ling A."/>
            <person name="Lombard V."/>
            <person name="Lucas S."/>
            <person name="Lundell T."/>
            <person name="Martin R."/>
            <person name="McLaughlin D.J."/>
            <person name="Morgenstern I."/>
            <person name="Morin E."/>
            <person name="Murat C."/>
            <person name="Nagy L.G."/>
            <person name="Nolan M."/>
            <person name="Ohm R.A."/>
            <person name="Patyshakuliyeva A."/>
            <person name="Rokas A."/>
            <person name="Ruiz-Duenas F.J."/>
            <person name="Sabat G."/>
            <person name="Salamov A."/>
            <person name="Samejima M."/>
            <person name="Schmutz J."/>
            <person name="Slot J.C."/>
            <person name="St John F."/>
            <person name="Stenlid J."/>
            <person name="Sun H."/>
            <person name="Sun S."/>
            <person name="Syed K."/>
            <person name="Tsang A."/>
            <person name="Wiebenga A."/>
            <person name="Young D."/>
            <person name="Pisabarro A."/>
            <person name="Eastwood D.C."/>
            <person name="Martin F."/>
            <person name="Cullen D."/>
            <person name="Grigoriev I.V."/>
            <person name="Hibbett D.S."/>
        </authorList>
    </citation>
    <scope>NUCLEOTIDE SEQUENCE [LARGE SCALE GENOMIC DNA]</scope>
    <source>
        <strain evidence="1 2">MD-104</strain>
    </source>
</reference>
<dbReference type="Proteomes" id="UP000218811">
    <property type="component" value="Unassembled WGS sequence"/>
</dbReference>
<dbReference type="EMBL" id="KB467832">
    <property type="protein sequence ID" value="PCH34649.1"/>
    <property type="molecule type" value="Genomic_DNA"/>
</dbReference>